<dbReference type="GO" id="GO:0004386">
    <property type="term" value="F:helicase activity"/>
    <property type="evidence" value="ECO:0007669"/>
    <property type="project" value="UniProtKB-KW"/>
</dbReference>
<reference evidence="8" key="1">
    <citation type="submission" date="2011-12" db="EMBL/GenBank/DDBJ databases">
        <title>Complete sequence of Methanoregula formicicum SMSP.</title>
        <authorList>
            <person name="Lucas S."/>
            <person name="Han J."/>
            <person name="Lapidus A."/>
            <person name="Cheng J.-F."/>
            <person name="Goodwin L."/>
            <person name="Pitluck S."/>
            <person name="Peters L."/>
            <person name="Ovchinnikova G."/>
            <person name="Teshima H."/>
            <person name="Detter J.C."/>
            <person name="Han C."/>
            <person name="Tapia R."/>
            <person name="Land M."/>
            <person name="Hauser L."/>
            <person name="Kyrpides N."/>
            <person name="Ivanova N."/>
            <person name="Pagani I."/>
            <person name="Imachi H."/>
            <person name="Tamaki H."/>
            <person name="Sekiguchi Y."/>
            <person name="Kamagata Y."/>
            <person name="Cadillo-Quiroz H."/>
            <person name="Zinder S."/>
            <person name="Liu W.-T."/>
            <person name="Woyke T."/>
        </authorList>
    </citation>
    <scope>NUCLEOTIDE SEQUENCE [LARGE SCALE GENOMIC DNA]</scope>
    <source>
        <strain evidence="8">DSM 22288 / NBRC 105244 / SMSP</strain>
    </source>
</reference>
<gene>
    <name evidence="7" type="ordered locus">Metfor_2377</name>
</gene>
<keyword evidence="2" id="KW-0378">Hydrolase</keyword>
<evidence type="ECO:0000313" key="8">
    <source>
        <dbReference type="Proteomes" id="UP000010824"/>
    </source>
</evidence>
<dbReference type="CDD" id="cd09179">
    <property type="entry name" value="PLDc_N_DEXD_a"/>
    <property type="match status" value="1"/>
</dbReference>
<evidence type="ECO:0000256" key="2">
    <source>
        <dbReference type="ARBA" id="ARBA00022801"/>
    </source>
</evidence>
<dbReference type="HOGENOM" id="CLU_024175_0_0_2"/>
<dbReference type="EMBL" id="CP003167">
    <property type="protein sequence ID" value="AGB03379.1"/>
    <property type="molecule type" value="Genomic_DNA"/>
</dbReference>
<keyword evidence="3" id="KW-0347">Helicase</keyword>
<dbReference type="eggNOG" id="arCOG00874">
    <property type="taxonomic scope" value="Archaea"/>
</dbReference>
<dbReference type="RefSeq" id="WP_015286341.1">
    <property type="nucleotide sequence ID" value="NC_019943.1"/>
</dbReference>
<dbReference type="Gene3D" id="3.40.50.300">
    <property type="entry name" value="P-loop containing nucleotide triphosphate hydrolases"/>
    <property type="match status" value="2"/>
</dbReference>
<dbReference type="PROSITE" id="PS51194">
    <property type="entry name" value="HELICASE_CTER"/>
    <property type="match status" value="1"/>
</dbReference>
<dbReference type="InterPro" id="IPR027417">
    <property type="entry name" value="P-loop_NTPase"/>
</dbReference>
<protein>
    <submittedName>
        <fullName evidence="7">DNA phosphorothioation system restriction enzyme</fullName>
    </submittedName>
</protein>
<dbReference type="AlphaFoldDB" id="L0HJY4"/>
<dbReference type="GO" id="GO:0005524">
    <property type="term" value="F:ATP binding"/>
    <property type="evidence" value="ECO:0007669"/>
    <property type="project" value="UniProtKB-KW"/>
</dbReference>
<accession>L0HJY4</accession>
<feature type="domain" description="Helicase ATP-binding" evidence="5">
    <location>
        <begin position="265"/>
        <end position="439"/>
    </location>
</feature>
<dbReference type="Proteomes" id="UP000010824">
    <property type="component" value="Chromosome"/>
</dbReference>
<keyword evidence="1" id="KW-0547">Nucleotide-binding</keyword>
<keyword evidence="8" id="KW-1185">Reference proteome</keyword>
<dbReference type="PANTHER" id="PTHR11274">
    <property type="entry name" value="RAD25/XP-B DNA REPAIR HELICASE"/>
    <property type="match status" value="1"/>
</dbReference>
<evidence type="ECO:0000256" key="4">
    <source>
        <dbReference type="ARBA" id="ARBA00022840"/>
    </source>
</evidence>
<dbReference type="SMART" id="SM00490">
    <property type="entry name" value="HELICc"/>
    <property type="match status" value="1"/>
</dbReference>
<dbReference type="Gene3D" id="3.30.870.10">
    <property type="entry name" value="Endonuclease Chain A"/>
    <property type="match status" value="1"/>
</dbReference>
<dbReference type="InterPro" id="IPR050615">
    <property type="entry name" value="ATP-dep_DNA_Helicase"/>
</dbReference>
<dbReference type="Pfam" id="PF04851">
    <property type="entry name" value="ResIII"/>
    <property type="match status" value="1"/>
</dbReference>
<feature type="domain" description="Helicase C-terminal" evidence="6">
    <location>
        <begin position="478"/>
        <end position="692"/>
    </location>
</feature>
<dbReference type="STRING" id="593750.Metfor_2377"/>
<keyword evidence="4" id="KW-0067">ATP-binding</keyword>
<evidence type="ECO:0000256" key="3">
    <source>
        <dbReference type="ARBA" id="ARBA00022806"/>
    </source>
</evidence>
<dbReference type="GeneID" id="14309769"/>
<dbReference type="OrthoDB" id="116976at2157"/>
<dbReference type="PROSITE" id="PS51192">
    <property type="entry name" value="HELICASE_ATP_BIND_1"/>
    <property type="match status" value="1"/>
</dbReference>
<evidence type="ECO:0000259" key="6">
    <source>
        <dbReference type="PROSITE" id="PS51194"/>
    </source>
</evidence>
<dbReference type="GO" id="GO:0016787">
    <property type="term" value="F:hydrolase activity"/>
    <property type="evidence" value="ECO:0007669"/>
    <property type="project" value="UniProtKB-KW"/>
</dbReference>
<name>L0HJY4_METFS</name>
<dbReference type="GO" id="GO:0140097">
    <property type="term" value="F:catalytic activity, acting on DNA"/>
    <property type="evidence" value="ECO:0007669"/>
    <property type="project" value="UniProtKB-ARBA"/>
</dbReference>
<dbReference type="Pfam" id="PF00271">
    <property type="entry name" value="Helicase_C"/>
    <property type="match status" value="1"/>
</dbReference>
<dbReference type="KEGG" id="mfo:Metfor_2377"/>
<evidence type="ECO:0000256" key="1">
    <source>
        <dbReference type="ARBA" id="ARBA00022741"/>
    </source>
</evidence>
<dbReference type="InterPro" id="IPR001650">
    <property type="entry name" value="Helicase_C-like"/>
</dbReference>
<reference evidence="7 8" key="2">
    <citation type="journal article" date="2014" name="Genome Announc.">
        <title>Complete Genome Sequence of Methanoregula formicica SMSPT, a Mesophilic Hydrogenotrophic Methanogen Isolated from a Methanogenic Upflow Anaerobic Sludge Blanket Reactor.</title>
        <authorList>
            <person name="Yamamoto K."/>
            <person name="Tamaki H."/>
            <person name="Cadillo-Quiroz H."/>
            <person name="Imachi H."/>
            <person name="Kyrpides N."/>
            <person name="Woyke T."/>
            <person name="Goodwin L."/>
            <person name="Zinder S.H."/>
            <person name="Kamagata Y."/>
            <person name="Liu W.T."/>
        </authorList>
    </citation>
    <scope>NUCLEOTIDE SEQUENCE [LARGE SCALE GENOMIC DNA]</scope>
    <source>
        <strain evidence="8">DSM 22288 / NBRC 105244 / SMSP</strain>
    </source>
</reference>
<dbReference type="SMART" id="SM00487">
    <property type="entry name" value="DEXDc"/>
    <property type="match status" value="1"/>
</dbReference>
<dbReference type="InParanoid" id="L0HJY4"/>
<dbReference type="GO" id="GO:0003677">
    <property type="term" value="F:DNA binding"/>
    <property type="evidence" value="ECO:0007669"/>
    <property type="project" value="InterPro"/>
</dbReference>
<proteinExistence type="predicted"/>
<dbReference type="SUPFAM" id="SSF52540">
    <property type="entry name" value="P-loop containing nucleoside triphosphate hydrolases"/>
    <property type="match status" value="1"/>
</dbReference>
<evidence type="ECO:0000313" key="7">
    <source>
        <dbReference type="EMBL" id="AGB03379.1"/>
    </source>
</evidence>
<dbReference type="PANTHER" id="PTHR11274:SF0">
    <property type="entry name" value="GENERAL TRANSCRIPTION AND DNA REPAIR FACTOR IIH HELICASE SUBUNIT XPB"/>
    <property type="match status" value="1"/>
</dbReference>
<dbReference type="InterPro" id="IPR006935">
    <property type="entry name" value="Helicase/UvrB_N"/>
</dbReference>
<sequence length="705" mass="81442">MAFIDLNLKKTYSSDVDDILRTFFIPVLKESKDYKRLTGFFSSSSLAAAAEGFGGLIENDGFIKMVMSPKISYKDFEIMKAVNNDPQKFAEAKMLPYLENIEDEFTRDHFFALGWMLANEKIEIRVAIPFDKSTQEMISKDDDPSSIFHQKVAIFTDAEGNRISFSGSVNESASGWQNNIEEGKVFRSWEPGQIDYLKSDIEKFDRFWNDQSPRTIIFELPQAIKKGFIDIAPKKKTEISKILERWESPKKSSINLFDYQTVAIKNWIKNDYKGIFEMATGTGKTFTALGCAKYVIEENEYIFVVIACPYKHLIQQWSHEIQKFGLRYDKLIISDSSNSHWKDELTNALIEQKLKRLKIIIVLTTHRTFASDSFRNIVQLESDTNVISFLIADEVHGIGSDFQKRGLDEYYKYRLGLSATPERFFDDDGTNLLLDYFGPTVYEFTLKDALTKINPATNDFYLTQYRYFPIFVRLSRENLEDYISQTKKIALVYSKTKDPAEEKHILTQLLNKRANIVKNADEKLGQLRKILDGFSQSQKWTIIYCTPQQIDSIMKILSQYSFITHRFTMEEKTSVNKDYGGISEREYILREFANGTYQILVAMKILDEGVDVPPARVAILMASSGNPREYIQRIGRVIRKFPGKQEAVIYDLIVVPTNKDMPPELQVIERKIFDKQLRRCEYISKLALNSSQALSEIYSFNPSHD</sequence>
<organism evidence="7 8">
    <name type="scientific">Methanoregula formicica (strain DSM 22288 / NBRC 105244 / SMSP)</name>
    <dbReference type="NCBI Taxonomy" id="593750"/>
    <lineage>
        <taxon>Archaea</taxon>
        <taxon>Methanobacteriati</taxon>
        <taxon>Methanobacteriota</taxon>
        <taxon>Stenosarchaea group</taxon>
        <taxon>Methanomicrobia</taxon>
        <taxon>Methanomicrobiales</taxon>
        <taxon>Methanoregulaceae</taxon>
        <taxon>Methanoregula</taxon>
    </lineage>
</organism>
<dbReference type="eggNOG" id="arCOG07871">
    <property type="taxonomic scope" value="Archaea"/>
</dbReference>
<dbReference type="InterPro" id="IPR014001">
    <property type="entry name" value="Helicase_ATP-bd"/>
</dbReference>
<evidence type="ECO:0000259" key="5">
    <source>
        <dbReference type="PROSITE" id="PS51192"/>
    </source>
</evidence>